<reference evidence="4" key="1">
    <citation type="submission" date="2023-01" db="EMBL/GenBank/DDBJ databases">
        <authorList>
            <person name="Piombo E."/>
        </authorList>
    </citation>
    <scope>NUCLEOTIDE SEQUENCE</scope>
</reference>
<gene>
    <name evidence="4" type="ORF">CCHLO57077_00014044</name>
</gene>
<protein>
    <recommendedName>
        <fullName evidence="3">Gfo/Idh/MocA-like oxidoreductase N-terminal domain-containing protein</fullName>
    </recommendedName>
</protein>
<dbReference type="Proteomes" id="UP001160390">
    <property type="component" value="Unassembled WGS sequence"/>
</dbReference>
<dbReference type="AlphaFoldDB" id="A0AA35PT21"/>
<dbReference type="EMBL" id="CABFNP030000464">
    <property type="protein sequence ID" value="CAI6026846.1"/>
    <property type="molecule type" value="Genomic_DNA"/>
</dbReference>
<organism evidence="4 5">
    <name type="scientific">Clonostachys chloroleuca</name>
    <dbReference type="NCBI Taxonomy" id="1926264"/>
    <lineage>
        <taxon>Eukaryota</taxon>
        <taxon>Fungi</taxon>
        <taxon>Dikarya</taxon>
        <taxon>Ascomycota</taxon>
        <taxon>Pezizomycotina</taxon>
        <taxon>Sordariomycetes</taxon>
        <taxon>Hypocreomycetidae</taxon>
        <taxon>Hypocreales</taxon>
        <taxon>Bionectriaceae</taxon>
        <taxon>Clonostachys</taxon>
    </lineage>
</organism>
<comment type="similarity">
    <text evidence="1">Belongs to the Gfo/Idh/MocA family.</text>
</comment>
<dbReference type="Pfam" id="PF01408">
    <property type="entry name" value="GFO_IDH_MocA"/>
    <property type="match status" value="1"/>
</dbReference>
<dbReference type="Gene3D" id="3.40.50.720">
    <property type="entry name" value="NAD(P)-binding Rossmann-like Domain"/>
    <property type="match status" value="1"/>
</dbReference>
<evidence type="ECO:0000256" key="2">
    <source>
        <dbReference type="ARBA" id="ARBA00023002"/>
    </source>
</evidence>
<evidence type="ECO:0000313" key="4">
    <source>
        <dbReference type="EMBL" id="CAI6026846.1"/>
    </source>
</evidence>
<dbReference type="InterPro" id="IPR000683">
    <property type="entry name" value="Gfo/Idh/MocA-like_OxRdtase_N"/>
</dbReference>
<evidence type="ECO:0000256" key="1">
    <source>
        <dbReference type="ARBA" id="ARBA00010928"/>
    </source>
</evidence>
<proteinExistence type="inferred from homology"/>
<keyword evidence="2" id="KW-0560">Oxidoreductase</keyword>
<feature type="domain" description="Gfo/Idh/MocA-like oxidoreductase N-terminal" evidence="3">
    <location>
        <begin position="6"/>
        <end position="118"/>
    </location>
</feature>
<sequence>MPNKVFNVGAVGYGLSAKVFHIPFIELCPHFRLHSIVQRTPTQEDSAPVDYPHLTHYNDAKMLATDPEVDVAVITSTPETHYSLSKTFLLSNKHILVEKPFVPSSREAEELAAMQRREDY</sequence>
<dbReference type="InterPro" id="IPR051317">
    <property type="entry name" value="Gfo/Idh/MocA_oxidoreduct"/>
</dbReference>
<keyword evidence="5" id="KW-1185">Reference proteome</keyword>
<evidence type="ECO:0000259" key="3">
    <source>
        <dbReference type="Pfam" id="PF01408"/>
    </source>
</evidence>
<dbReference type="SUPFAM" id="SSF51735">
    <property type="entry name" value="NAD(P)-binding Rossmann-fold domains"/>
    <property type="match status" value="1"/>
</dbReference>
<accession>A0AA35PT21</accession>
<dbReference type="GO" id="GO:0016491">
    <property type="term" value="F:oxidoreductase activity"/>
    <property type="evidence" value="ECO:0007669"/>
    <property type="project" value="UniProtKB-KW"/>
</dbReference>
<dbReference type="PANTHER" id="PTHR43708">
    <property type="entry name" value="CONSERVED EXPRESSED OXIDOREDUCTASE (EUROFUNG)"/>
    <property type="match status" value="1"/>
</dbReference>
<evidence type="ECO:0000313" key="5">
    <source>
        <dbReference type="Proteomes" id="UP001160390"/>
    </source>
</evidence>
<dbReference type="InterPro" id="IPR036291">
    <property type="entry name" value="NAD(P)-bd_dom_sf"/>
</dbReference>
<dbReference type="GO" id="GO:0000166">
    <property type="term" value="F:nucleotide binding"/>
    <property type="evidence" value="ECO:0007669"/>
    <property type="project" value="InterPro"/>
</dbReference>
<comment type="caution">
    <text evidence="4">The sequence shown here is derived from an EMBL/GenBank/DDBJ whole genome shotgun (WGS) entry which is preliminary data.</text>
</comment>
<dbReference type="PANTHER" id="PTHR43708:SF5">
    <property type="entry name" value="CONSERVED EXPRESSED OXIDOREDUCTASE (EUROFUNG)-RELATED"/>
    <property type="match status" value="1"/>
</dbReference>
<name>A0AA35PT21_9HYPO</name>